<dbReference type="RefSeq" id="WP_128992885.1">
    <property type="nucleotide sequence ID" value="NZ_QMAU01000040.1"/>
</dbReference>
<dbReference type="Gene3D" id="1.20.1270.90">
    <property type="entry name" value="AF1782-like"/>
    <property type="match status" value="3"/>
</dbReference>
<dbReference type="Pfam" id="PF07554">
    <property type="entry name" value="FIVAR"/>
    <property type="match status" value="3"/>
</dbReference>
<dbReference type="InterPro" id="IPR008930">
    <property type="entry name" value="Terpenoid_cyclase/PrenylTrfase"/>
</dbReference>
<comment type="caution">
    <text evidence="5">The sequence shown here is derived from an EMBL/GenBank/DDBJ whole genome shotgun (WGS) entry which is preliminary data.</text>
</comment>
<sequence length="1521" mass="172725">MNNKRIIASFLAILISISSFFNVVFAQTDPNVNVDKKLSEEKTLLELGGKEIKENENGEIIVNFKDIKDGNGVLKYIGSKNVPKGKYGIWVETGVSNFEAILLEEYEGYDYDYDEDTNKDTKCTSVIFQKKVWDTEIVYGISDDEFEEYIEPQNVIKKVKIKIVTDDPSYVDVSGLEKLIIKGKKYLNERQYYKEEYIKKLQDTIKESESLLEKENKNIGKEEINKQIGILTPIVENPEKKEFNKTELDKILKKAQTLNKENYTKGSYKKVEFYIDYIKSKDDKFQNQLEVDICAQELKKVVDGLIDISKLKEIIVKAEKLEKGSLSDDSWTNFQNALKEAKEVYKNKVSSRKDVDNALKNLNSTMSVLSNMDKSALKIAIEKVENLHEDEFKPESLAGKQKILSYVKSVYNNSDAKQEQIDQAVKNIENWLDKLEKKYVVYYETIDRRRIDLDGSNSIELDSSQGGGKFCLQGKPELKDENEIYWVSDHDKRETVALTNMKDGKLYLKGIGETSIRLKFTNGINYNNDPAIVTINLKVKDIPKIEDIKVYVNDKEVSDKISINGKQNVTLGIKAKFECKNDYIGVDRATFEYYTLNERNDKNANGDRGDKNSIIHLYNYNTDVTGIIISEMVGITTIVINFPRDGIKKQIPVEVKHVPIEEICFDIPKEFEYEELGFAPGSNNGIYLRNVLEIKPKNATYKGEVALKFSDESIAFRERKYGDYIKPKKDGTVDITAYLDADGKHFEVARKVTFYGKKKAVKNIQTTNDKVEVKIDEILPIGIETIPKDASNQEFEYKVSKEGIVDIIGNSVKGLKEGTVEIEAKSKDKNCKNTVKVTVSVLPKSKLRDVKGEVKNTIKEVVPSIQKDRYNFSDEWNILGLARNDESLISKEQKNTYINSIIEFIKKENKLSVKGKPTDIEKVVIALTAMGIDVGKVNEGDLLKSIYENHNLVNGLNESAYALIALDSLNYNIPNNAMWTRNKLIEEVKRYQNPNGGFGLFDNKNTSIDMTAIALQALSTYKDREDVKPVIEKALDYLRKNQTEYGGFKDSGKENAESAAQVLVALTSLGIDPLDPSSKFGNENYNVVTNILSYRNNEDGKFNHWKQDDSSNQMSTIQSYYALVSYLRLVERRSKFYDMRDEKEAIVIRGFTPVKDMEVDFSTNKQDVLAKLPKKITLNLSNDSKEYIKVTWISKEYDGNKSGEYIFVGSYELPKRITGDKPEVNIKVKVKEEQKLGVDKTELEEIINKAEKIDIEGKTEKSIKTLNESISKSKEILSKRELTQKEVDNAVKIVEMAIKNLEGKKDSGNKPEESKKIKVEKISLDKRLIEVKKEEAIKLIATITPDNTTNKNVIWTSSNDEIATIDNEGNVRALKAGEVVIKVATEDGQKFAECKVVVKAEKEVDPNSDKKEIQIKTLTIDKEFKLGSDAKVTIKATNKTKENKDAALIVGVFNKDGQLVNYGAVEQNIKADEDVKLTVNLSLQKEGEYTVKAFVWDSLDKMNSISKVIEIPVKQLVDNKF</sequence>
<dbReference type="SMART" id="SM00635">
    <property type="entry name" value="BID_2"/>
    <property type="match status" value="2"/>
</dbReference>
<name>A0ABY0EN62_CLOTA</name>
<organism evidence="5 6">
    <name type="scientific">Clostridium tetani</name>
    <dbReference type="NCBI Taxonomy" id="1513"/>
    <lineage>
        <taxon>Bacteria</taxon>
        <taxon>Bacillati</taxon>
        <taxon>Bacillota</taxon>
        <taxon>Clostridia</taxon>
        <taxon>Eubacteriales</taxon>
        <taxon>Clostridiaceae</taxon>
        <taxon>Clostridium</taxon>
    </lineage>
</organism>
<dbReference type="InterPro" id="IPR001330">
    <property type="entry name" value="Prenyltrans"/>
</dbReference>
<accession>A0ABY0EN62</accession>
<evidence type="ECO:0000256" key="2">
    <source>
        <dbReference type="SAM" id="Coils"/>
    </source>
</evidence>
<evidence type="ECO:0000313" key="6">
    <source>
        <dbReference type="Proteomes" id="UP000290273"/>
    </source>
</evidence>
<dbReference type="SUPFAM" id="SSF49373">
    <property type="entry name" value="Invasin/intimin cell-adhesion fragments"/>
    <property type="match status" value="2"/>
</dbReference>
<keyword evidence="1" id="KW-0677">Repeat</keyword>
<dbReference type="InterPro" id="IPR011081">
    <property type="entry name" value="Big_4"/>
</dbReference>
<feature type="coiled-coil region" evidence="2">
    <location>
        <begin position="194"/>
        <end position="225"/>
    </location>
</feature>
<feature type="chain" id="PRO_5045895516" description="BIG2 domain-containing protein" evidence="3">
    <location>
        <begin position="27"/>
        <end position="1521"/>
    </location>
</feature>
<dbReference type="InterPro" id="IPR003343">
    <property type="entry name" value="Big_2"/>
</dbReference>
<reference evidence="5 6" key="1">
    <citation type="submission" date="2018-06" db="EMBL/GenBank/DDBJ databases">
        <title>Genome conservation of Clostridium tetani.</title>
        <authorList>
            <person name="Bruggemann H."/>
            <person name="Popoff M.R."/>
        </authorList>
    </citation>
    <scope>NUCLEOTIDE SEQUENCE [LARGE SCALE GENOMIC DNA]</scope>
    <source>
        <strain evidence="5 6">63.05</strain>
    </source>
</reference>
<dbReference type="Pfam" id="PF07532">
    <property type="entry name" value="Big_4"/>
    <property type="match status" value="1"/>
</dbReference>
<dbReference type="Gene3D" id="1.20.1270.70">
    <property type="entry name" value="Designed single chain three-helix bundle"/>
    <property type="match status" value="1"/>
</dbReference>
<dbReference type="Pfam" id="PF00432">
    <property type="entry name" value="Prenyltrans"/>
    <property type="match status" value="1"/>
</dbReference>
<evidence type="ECO:0000259" key="4">
    <source>
        <dbReference type="SMART" id="SM00635"/>
    </source>
</evidence>
<keyword evidence="2" id="KW-0175">Coiled coil</keyword>
<evidence type="ECO:0000256" key="1">
    <source>
        <dbReference type="ARBA" id="ARBA00022737"/>
    </source>
</evidence>
<dbReference type="CDD" id="cd00688">
    <property type="entry name" value="ISOPREN_C2_like"/>
    <property type="match status" value="1"/>
</dbReference>
<evidence type="ECO:0000256" key="3">
    <source>
        <dbReference type="SAM" id="SignalP"/>
    </source>
</evidence>
<dbReference type="InterPro" id="IPR008964">
    <property type="entry name" value="Invasin/intimin_cell_adhesion"/>
</dbReference>
<dbReference type="SUPFAM" id="SSF48239">
    <property type="entry name" value="Terpenoid cyclases/Protein prenyltransferases"/>
    <property type="match status" value="1"/>
</dbReference>
<evidence type="ECO:0000313" key="5">
    <source>
        <dbReference type="EMBL" id="RXI54571.1"/>
    </source>
</evidence>
<feature type="domain" description="BIG2" evidence="4">
    <location>
        <begin position="760"/>
        <end position="836"/>
    </location>
</feature>
<keyword evidence="3" id="KW-0732">Signal</keyword>
<feature type="signal peptide" evidence="3">
    <location>
        <begin position="1"/>
        <end position="26"/>
    </location>
</feature>
<dbReference type="Gene3D" id="2.60.40.1080">
    <property type="match status" value="2"/>
</dbReference>
<feature type="domain" description="BIG2" evidence="4">
    <location>
        <begin position="1318"/>
        <end position="1395"/>
    </location>
</feature>
<proteinExistence type="predicted"/>
<dbReference type="Pfam" id="PF02368">
    <property type="entry name" value="Big_2"/>
    <property type="match status" value="2"/>
</dbReference>
<dbReference type="EMBL" id="QMAU01000040">
    <property type="protein sequence ID" value="RXI54571.1"/>
    <property type="molecule type" value="Genomic_DNA"/>
</dbReference>
<gene>
    <name evidence="5" type="ORF">DP131_09880</name>
</gene>
<dbReference type="Gene3D" id="1.50.10.20">
    <property type="match status" value="1"/>
</dbReference>
<protein>
    <recommendedName>
        <fullName evidence="4">BIG2 domain-containing protein</fullName>
    </recommendedName>
</protein>
<dbReference type="Proteomes" id="UP000290273">
    <property type="component" value="Unassembled WGS sequence"/>
</dbReference>